<dbReference type="InterPro" id="IPR012338">
    <property type="entry name" value="Beta-lactam/transpept-like"/>
</dbReference>
<dbReference type="Proteomes" id="UP000521227">
    <property type="component" value="Unassembled WGS sequence"/>
</dbReference>
<feature type="chain" id="PRO_5032622548" evidence="1">
    <location>
        <begin position="25"/>
        <end position="426"/>
    </location>
</feature>
<dbReference type="PANTHER" id="PTHR43283">
    <property type="entry name" value="BETA-LACTAMASE-RELATED"/>
    <property type="match status" value="1"/>
</dbReference>
<dbReference type="EMBL" id="JACHIJ010000009">
    <property type="protein sequence ID" value="MBB5054895.1"/>
    <property type="molecule type" value="Genomic_DNA"/>
</dbReference>
<dbReference type="Gene3D" id="3.40.710.10">
    <property type="entry name" value="DD-peptidase/beta-lactamase superfamily"/>
    <property type="match status" value="1"/>
</dbReference>
<evidence type="ECO:0000313" key="4">
    <source>
        <dbReference type="Proteomes" id="UP000521227"/>
    </source>
</evidence>
<evidence type="ECO:0000256" key="1">
    <source>
        <dbReference type="SAM" id="SignalP"/>
    </source>
</evidence>
<comment type="caution">
    <text evidence="3">The sequence shown here is derived from an EMBL/GenBank/DDBJ whole genome shotgun (WGS) entry which is preliminary data.</text>
</comment>
<name>A0A840N3J3_9BRAD</name>
<dbReference type="AlphaFoldDB" id="A0A840N3J3"/>
<gene>
    <name evidence="3" type="ORF">HNQ36_004906</name>
</gene>
<organism evidence="3 4">
    <name type="scientific">Afipia massiliensis</name>
    <dbReference type="NCBI Taxonomy" id="211460"/>
    <lineage>
        <taxon>Bacteria</taxon>
        <taxon>Pseudomonadati</taxon>
        <taxon>Pseudomonadota</taxon>
        <taxon>Alphaproteobacteria</taxon>
        <taxon>Hyphomicrobiales</taxon>
        <taxon>Nitrobacteraceae</taxon>
        <taxon>Afipia</taxon>
    </lineage>
</organism>
<feature type="domain" description="Beta-lactamase-related" evidence="2">
    <location>
        <begin position="47"/>
        <end position="408"/>
    </location>
</feature>
<evidence type="ECO:0000313" key="3">
    <source>
        <dbReference type="EMBL" id="MBB5054895.1"/>
    </source>
</evidence>
<dbReference type="InterPro" id="IPR001466">
    <property type="entry name" value="Beta-lactam-related"/>
</dbReference>
<reference evidence="3 4" key="1">
    <citation type="submission" date="2020-08" db="EMBL/GenBank/DDBJ databases">
        <title>Genomic Encyclopedia of Type Strains, Phase IV (KMG-IV): sequencing the most valuable type-strain genomes for metagenomic binning, comparative biology and taxonomic classification.</title>
        <authorList>
            <person name="Goeker M."/>
        </authorList>
    </citation>
    <scope>NUCLEOTIDE SEQUENCE [LARGE SCALE GENOMIC DNA]</scope>
    <source>
        <strain evidence="3 4">DSM 17498</strain>
    </source>
</reference>
<evidence type="ECO:0000259" key="2">
    <source>
        <dbReference type="Pfam" id="PF00144"/>
    </source>
</evidence>
<proteinExistence type="predicted"/>
<dbReference type="PANTHER" id="PTHR43283:SF3">
    <property type="entry name" value="BETA-LACTAMASE FAMILY PROTEIN (AFU_ORTHOLOGUE AFUA_5G07500)"/>
    <property type="match status" value="1"/>
</dbReference>
<keyword evidence="1" id="KW-0732">Signal</keyword>
<sequence>MRSRRIWSLLPAAIVALAASHACADGAMRVYPPDAVLSPQRLERITEYFDTEVANAKISGAVVLIQRHGKQVYLRSFGKIDTVSGEPMTPDAIFRIFSMSKPVTSVAAMLLVDDGKLKLDDPLYRYIPSFATVKVGVEATAENGDPVLKLVPTDRPIIIKDLLRHSSGITYGFYGKGLVRKAYASADLFAEADNASLAEKIARLPLSEHPGTLWDYGHSMDVLGRVIEVASGKSLFEFEKERLFEPLGMTDTAYYVADPAKHRRIAEPLPSDGNFRTSSARNPRLFTKRESGGSGLVTTIGDFSRFAQMLLNGGELDGRRYLKPETFATMTMNHIAPATAVKRGDYYFPGDGFGYGLGFGVRTEPGNATPPPPGSLGEIKWDGAGGTYFWIDRAQDMFVILMIQSPSERGRIQPALKAMVYDAFER</sequence>
<dbReference type="SUPFAM" id="SSF56601">
    <property type="entry name" value="beta-lactamase/transpeptidase-like"/>
    <property type="match status" value="1"/>
</dbReference>
<protein>
    <submittedName>
        <fullName evidence="3">CubicO group peptidase (Beta-lactamase class C family)</fullName>
    </submittedName>
</protein>
<accession>A0A840N3J3</accession>
<dbReference type="RefSeq" id="WP_184089916.1">
    <property type="nucleotide sequence ID" value="NZ_JACHIJ010000009.1"/>
</dbReference>
<feature type="signal peptide" evidence="1">
    <location>
        <begin position="1"/>
        <end position="24"/>
    </location>
</feature>
<dbReference type="InterPro" id="IPR050789">
    <property type="entry name" value="Diverse_Enzym_Activities"/>
</dbReference>
<dbReference type="Pfam" id="PF00144">
    <property type="entry name" value="Beta-lactamase"/>
    <property type="match status" value="1"/>
</dbReference>